<keyword evidence="1" id="KW-0808">Transferase</keyword>
<dbReference type="SUPFAM" id="SSF53756">
    <property type="entry name" value="UDP-Glycosyltransferase/glycogen phosphorylase"/>
    <property type="match status" value="1"/>
</dbReference>
<comment type="caution">
    <text evidence="1">The sequence shown here is derived from an EMBL/GenBank/DDBJ whole genome shotgun (WGS) entry which is preliminary data.</text>
</comment>
<dbReference type="RefSeq" id="WP_308948464.1">
    <property type="nucleotide sequence ID" value="NZ_JARXHW010000004.1"/>
</dbReference>
<dbReference type="Proteomes" id="UP001225316">
    <property type="component" value="Unassembled WGS sequence"/>
</dbReference>
<dbReference type="Pfam" id="PF13692">
    <property type="entry name" value="Glyco_trans_1_4"/>
    <property type="match status" value="1"/>
</dbReference>
<keyword evidence="2" id="KW-1185">Reference proteome</keyword>
<keyword evidence="1" id="KW-0328">Glycosyltransferase</keyword>
<organism evidence="1 2">
    <name type="scientific">Thalassobacterium maritimum</name>
    <dbReference type="NCBI Taxonomy" id="3041265"/>
    <lineage>
        <taxon>Bacteria</taxon>
        <taxon>Pseudomonadati</taxon>
        <taxon>Verrucomicrobiota</taxon>
        <taxon>Opitutia</taxon>
        <taxon>Puniceicoccales</taxon>
        <taxon>Coraliomargaritaceae</taxon>
        <taxon>Thalassobacterium</taxon>
    </lineage>
</organism>
<sequence>MNCLIIGKVWPEPSSTAAGRRTCDIITALQLEGWQLHFACSAQQGAHALDLALLNVQTHRIAVNDAGFDSWVQTLAPDVVIFDRFMTEEQFGWRVAQHCPQALRVLDTSDLHCLRLARQEALKHAGVPQLHNETALREIASIYRSDLTLMISDFEMQVLQREFSIAEDLLAYWPFAVPPLAEPASFEARQHFILIGSFLHPPNLDAARWCKQSIWPQIRAALPQAELHCYGSYGDRYAGELHAPKQGFHFRGRAEDALQTMAQYRINLAPLRYGAGLKGKVFDGFQSGTPTVMTPIAAEGIGPLADWSHAEPEAFVAAAVQLYRDASAWQARQAAERALCEARFSAAHWQPQLVKTLRQAIESRESRRQQNFIGQMLQHHHHRSTEFMSRWIEAKNQR</sequence>
<evidence type="ECO:0000313" key="1">
    <source>
        <dbReference type="EMBL" id="MDQ8206401.1"/>
    </source>
</evidence>
<dbReference type="Gene3D" id="3.40.50.2000">
    <property type="entry name" value="Glycogen Phosphorylase B"/>
    <property type="match status" value="1"/>
</dbReference>
<dbReference type="EMBL" id="JARXHW010000004">
    <property type="protein sequence ID" value="MDQ8206401.1"/>
    <property type="molecule type" value="Genomic_DNA"/>
</dbReference>
<proteinExistence type="predicted"/>
<dbReference type="GO" id="GO:0016757">
    <property type="term" value="F:glycosyltransferase activity"/>
    <property type="evidence" value="ECO:0007669"/>
    <property type="project" value="UniProtKB-KW"/>
</dbReference>
<name>A0ABU1AQH3_9BACT</name>
<reference evidence="1 2" key="1">
    <citation type="submission" date="2023-04" db="EMBL/GenBank/DDBJ databases">
        <title>A novel bacteria isolated from coastal sediment.</title>
        <authorList>
            <person name="Liu X.-J."/>
            <person name="Du Z.-J."/>
        </authorList>
    </citation>
    <scope>NUCLEOTIDE SEQUENCE [LARGE SCALE GENOMIC DNA]</scope>
    <source>
        <strain evidence="1 2">SDUM461003</strain>
    </source>
</reference>
<protein>
    <submittedName>
        <fullName evidence="1">Glycosyltransferase</fullName>
        <ecNumber evidence="1">2.4.-.-</ecNumber>
    </submittedName>
</protein>
<evidence type="ECO:0000313" key="2">
    <source>
        <dbReference type="Proteomes" id="UP001225316"/>
    </source>
</evidence>
<accession>A0ABU1AQH3</accession>
<dbReference type="EC" id="2.4.-.-" evidence="1"/>
<gene>
    <name evidence="1" type="ORF">QEH52_02695</name>
</gene>